<dbReference type="Gene3D" id="2.60.40.1180">
    <property type="entry name" value="Golgi alpha-mannosidase II"/>
    <property type="match status" value="1"/>
</dbReference>
<sequence length="787" mass="85966">MALIAFAGLIGLFGSSTAADIPSHMLWDVNPAPGYVQAFPIGNGRLGAMLYGGLDTDLIQLNEDSIWSGAWSNRVNPKAKEAFPRVRSLMDQGDITAAGKEIENNMASQPDNPRAYQPAGDIKITVNHNSASNYNRTLDLSTGVFRVSYDYEGARYTRRAVANDPLGVIGLEYTSDQSGKISMDITMTRDQGASGAEYTNEGGVIRGTGTADDSYTFTSKFRVVSSGGTQTSDSNGVYVQGADTVTLFWDAETLFYHPAGPSNYEPILQEKLDVAASRGFSAILADAVADHAKYFDRVSLNLGSAGPGANLPTTKRIDNMKASGDASTDPELLTLMYNFGRYATICATRPNSLPPNLQGIWNNNFSPPWGSKFTLNVNVEMNHWHTEISNLPELMEPIWSLLRRMNLRGKQVAQDIYGLTGAVCHHDTDYTGDCAPVDSGPALTLFTLWPQGMNWLLSHTSEHYRFTRDKAFVTNTALPLMADAITFYNQFAVEKDDRWDIYPSLSPENAYYIPEGQKTAGTWTGLDRTTEMDKAILWDLYSSFIELSDAVGSSNMVQEAQNFLAKLAAPSVSPTTGRLLEWSQDYEDRWQPGHRHFSNLYGLHPGNQFSPITNSTLSGAAGASLDRRMSSGSGSTGWSRIWASALYGRLLNGDKALSNAVTLITGYTFPNLFAITDGIFQMDANFGFTHAIQEMFLQSHADDTIHLGPAIPSTKLGVGHFKGWKARGAFTVDAEWNNQQIVGAVITASVDGPLKIRVQDGRVFRVNGEVYSGPIMATSGQTYTLSF</sequence>
<dbReference type="InterPro" id="IPR013780">
    <property type="entry name" value="Glyco_hydro_b"/>
</dbReference>
<evidence type="ECO:0000259" key="3">
    <source>
        <dbReference type="Pfam" id="PF21307"/>
    </source>
</evidence>
<evidence type="ECO:0000313" key="5">
    <source>
        <dbReference type="EMBL" id="GIZ41146.1"/>
    </source>
</evidence>
<dbReference type="Pfam" id="PF14498">
    <property type="entry name" value="Glyco_hyd_65N_2"/>
    <property type="match status" value="1"/>
</dbReference>
<dbReference type="GO" id="GO:0004560">
    <property type="term" value="F:alpha-L-fucosidase activity"/>
    <property type="evidence" value="ECO:0007669"/>
    <property type="project" value="InterPro"/>
</dbReference>
<reference evidence="5 6" key="1">
    <citation type="submission" date="2021-01" db="EMBL/GenBank/DDBJ databases">
        <title>Cercospora kikuchii MAFF 305040 whole genome shotgun sequence.</title>
        <authorList>
            <person name="Kashiwa T."/>
            <person name="Suzuki T."/>
        </authorList>
    </citation>
    <scope>NUCLEOTIDE SEQUENCE [LARGE SCALE GENOMIC DNA]</scope>
    <source>
        <strain evidence="5 6">MAFF 305040</strain>
    </source>
</reference>
<evidence type="ECO:0000259" key="2">
    <source>
        <dbReference type="Pfam" id="PF14498"/>
    </source>
</evidence>
<dbReference type="GO" id="GO:0005975">
    <property type="term" value="P:carbohydrate metabolic process"/>
    <property type="evidence" value="ECO:0007669"/>
    <property type="project" value="InterPro"/>
</dbReference>
<dbReference type="InterPro" id="IPR049053">
    <property type="entry name" value="AFCA-like_C"/>
</dbReference>
<dbReference type="RefSeq" id="XP_044655633.1">
    <property type="nucleotide sequence ID" value="XM_044799698.1"/>
</dbReference>
<dbReference type="PANTHER" id="PTHR31084">
    <property type="entry name" value="ALPHA-L-FUCOSIDASE 2"/>
    <property type="match status" value="1"/>
</dbReference>
<protein>
    <recommendedName>
        <fullName evidence="7">Glycosyl hydrolase family 95 N-terminal domain-containing protein</fullName>
    </recommendedName>
</protein>
<keyword evidence="6" id="KW-1185">Reference proteome</keyword>
<evidence type="ECO:0008006" key="7">
    <source>
        <dbReference type="Google" id="ProtNLM"/>
    </source>
</evidence>
<evidence type="ECO:0000259" key="4">
    <source>
        <dbReference type="Pfam" id="PF22124"/>
    </source>
</evidence>
<dbReference type="AlphaFoldDB" id="A0A9P3FBC4"/>
<feature type="chain" id="PRO_5040135363" description="Glycosyl hydrolase family 95 N-terminal domain-containing protein" evidence="1">
    <location>
        <begin position="19"/>
        <end position="787"/>
    </location>
</feature>
<dbReference type="InterPro" id="IPR008928">
    <property type="entry name" value="6-hairpin_glycosidase_sf"/>
</dbReference>
<organism evidence="5 6">
    <name type="scientific">Cercospora kikuchii</name>
    <dbReference type="NCBI Taxonomy" id="84275"/>
    <lineage>
        <taxon>Eukaryota</taxon>
        <taxon>Fungi</taxon>
        <taxon>Dikarya</taxon>
        <taxon>Ascomycota</taxon>
        <taxon>Pezizomycotina</taxon>
        <taxon>Dothideomycetes</taxon>
        <taxon>Dothideomycetidae</taxon>
        <taxon>Mycosphaerellales</taxon>
        <taxon>Mycosphaerellaceae</taxon>
        <taxon>Cercospora</taxon>
    </lineage>
</organism>
<proteinExistence type="predicted"/>
<evidence type="ECO:0000256" key="1">
    <source>
        <dbReference type="SAM" id="SignalP"/>
    </source>
</evidence>
<dbReference type="Pfam" id="PF22124">
    <property type="entry name" value="Glyco_hydro_95_cat"/>
    <property type="match status" value="1"/>
</dbReference>
<dbReference type="PIRSF" id="PIRSF007663">
    <property type="entry name" value="UCP007663"/>
    <property type="match status" value="1"/>
</dbReference>
<keyword evidence="1" id="KW-0732">Signal</keyword>
<dbReference type="EMBL" id="BOLY01000003">
    <property type="protein sequence ID" value="GIZ41146.1"/>
    <property type="molecule type" value="Genomic_DNA"/>
</dbReference>
<name>A0A9P3FBC4_9PEZI</name>
<dbReference type="InterPro" id="IPR016518">
    <property type="entry name" value="Alpha-L-fucosidase"/>
</dbReference>
<feature type="domain" description="Glycosyl hydrolase family 95 N-terminal" evidence="2">
    <location>
        <begin position="26"/>
        <end position="255"/>
    </location>
</feature>
<dbReference type="PANTHER" id="PTHR31084:SF0">
    <property type="entry name" value="ALPHA-L-FUCOSIDASE 2"/>
    <property type="match status" value="1"/>
</dbReference>
<gene>
    <name evidence="5" type="ORF">CKM354_000446100</name>
</gene>
<dbReference type="InterPro" id="IPR027414">
    <property type="entry name" value="GH95_N_dom"/>
</dbReference>
<dbReference type="Gene3D" id="2.70.98.50">
    <property type="entry name" value="putative glycoside hydrolase family protein from bacillus halodurans"/>
    <property type="match status" value="1"/>
</dbReference>
<comment type="caution">
    <text evidence="5">The sequence shown here is derived from an EMBL/GenBank/DDBJ whole genome shotgun (WGS) entry which is preliminary data.</text>
</comment>
<accession>A0A9P3FBC4</accession>
<evidence type="ECO:0000313" key="6">
    <source>
        <dbReference type="Proteomes" id="UP000825890"/>
    </source>
</evidence>
<feature type="signal peptide" evidence="1">
    <location>
        <begin position="1"/>
        <end position="18"/>
    </location>
</feature>
<dbReference type="GeneID" id="68290036"/>
<dbReference type="Proteomes" id="UP000825890">
    <property type="component" value="Unassembled WGS sequence"/>
</dbReference>
<feature type="domain" description="Alpha fucosidase A-like C-terminal" evidence="3">
    <location>
        <begin position="698"/>
        <end position="764"/>
    </location>
</feature>
<dbReference type="OrthoDB" id="2848340at2759"/>
<dbReference type="Pfam" id="PF21307">
    <property type="entry name" value="Glyco_hydro_95_C"/>
    <property type="match status" value="1"/>
</dbReference>
<feature type="domain" description="Glycosyl hydrolase family 95 catalytic" evidence="4">
    <location>
        <begin position="280"/>
        <end position="695"/>
    </location>
</feature>
<dbReference type="SUPFAM" id="SSF48208">
    <property type="entry name" value="Six-hairpin glycosidases"/>
    <property type="match status" value="1"/>
</dbReference>
<dbReference type="InterPro" id="IPR054363">
    <property type="entry name" value="GH95_cat"/>
</dbReference>